<evidence type="ECO:0000256" key="1">
    <source>
        <dbReference type="ARBA" id="ARBA00010333"/>
    </source>
</evidence>
<evidence type="ECO:0000259" key="4">
    <source>
        <dbReference type="Pfam" id="PF00497"/>
    </source>
</evidence>
<protein>
    <submittedName>
        <fullName evidence="5">Transporter substrate-binding domain-containing protein</fullName>
    </submittedName>
</protein>
<dbReference type="Pfam" id="PF00497">
    <property type="entry name" value="SBP_bac_3"/>
    <property type="match status" value="1"/>
</dbReference>
<feature type="domain" description="Solute-binding protein family 3/N-terminal" evidence="4">
    <location>
        <begin position="30"/>
        <end position="116"/>
    </location>
</feature>
<feature type="signal peptide" evidence="3">
    <location>
        <begin position="1"/>
        <end position="21"/>
    </location>
</feature>
<evidence type="ECO:0000313" key="5">
    <source>
        <dbReference type="EMBL" id="MEM5536861.1"/>
    </source>
</evidence>
<gene>
    <name evidence="5" type="ORF">WNY58_10705</name>
</gene>
<dbReference type="SUPFAM" id="SSF53850">
    <property type="entry name" value="Periplasmic binding protein-like II"/>
    <property type="match status" value="1"/>
</dbReference>
<organism evidence="5 6">
    <name type="scientific">Neptuniibacter pectenicola</name>
    <dbReference type="NCBI Taxonomy" id="1806669"/>
    <lineage>
        <taxon>Bacteria</taxon>
        <taxon>Pseudomonadati</taxon>
        <taxon>Pseudomonadota</taxon>
        <taxon>Gammaproteobacteria</taxon>
        <taxon>Oceanospirillales</taxon>
        <taxon>Oceanospirillaceae</taxon>
        <taxon>Neptuniibacter</taxon>
    </lineage>
</organism>
<keyword evidence="2 3" id="KW-0732">Signal</keyword>
<dbReference type="PANTHER" id="PTHR35936:SF25">
    <property type="entry name" value="ABC TRANSPORTER SUBSTRATE-BINDING PROTEIN"/>
    <property type="match status" value="1"/>
</dbReference>
<feature type="chain" id="PRO_5046474192" evidence="3">
    <location>
        <begin position="22"/>
        <end position="262"/>
    </location>
</feature>
<evidence type="ECO:0000256" key="2">
    <source>
        <dbReference type="ARBA" id="ARBA00022729"/>
    </source>
</evidence>
<evidence type="ECO:0000313" key="6">
    <source>
        <dbReference type="Proteomes" id="UP001449225"/>
    </source>
</evidence>
<dbReference type="Proteomes" id="UP001449225">
    <property type="component" value="Unassembled WGS sequence"/>
</dbReference>
<dbReference type="EMBL" id="JBBMRA010000009">
    <property type="protein sequence ID" value="MEM5536861.1"/>
    <property type="molecule type" value="Genomic_DNA"/>
</dbReference>
<dbReference type="Gene3D" id="3.40.190.10">
    <property type="entry name" value="Periplasmic binding protein-like II"/>
    <property type="match status" value="2"/>
</dbReference>
<dbReference type="InterPro" id="IPR001638">
    <property type="entry name" value="Solute-binding_3/MltF_N"/>
</dbReference>
<accession>A0ABU9TT26</accession>
<sequence length="262" mass="29142">MIKSVSGYLCLLLFLSIHSNAATLEFKTTQLPPFMFQKDGLAAGPGKDIVEEACKQEGFDCDFEILPWRRAQHEVKRGTASGLFMVGKNEAREEWLHFSPPILKTGYGFYSQTHNPAHYTDLPSLAGLCVIVNSPSNMYNHLISIQQEMTSRQIKPIRIITTTNFTTAIKMLNGGRCDLLFGNIDVVNMLIKRLGLLSVRPAGFHGQIIYYIGLSKAAVPYEVVTAFNQRIIQLHQQGKIKAILAAYDMTPAELPSLNAVNP</sequence>
<dbReference type="PANTHER" id="PTHR35936">
    <property type="entry name" value="MEMBRANE-BOUND LYTIC MUREIN TRANSGLYCOSYLASE F"/>
    <property type="match status" value="1"/>
</dbReference>
<name>A0ABU9TT26_9GAMM</name>
<dbReference type="RefSeq" id="WP_342854511.1">
    <property type="nucleotide sequence ID" value="NZ_JBBMRA010000009.1"/>
</dbReference>
<reference evidence="5 6" key="1">
    <citation type="submission" date="2024-03" db="EMBL/GenBank/DDBJ databases">
        <title>Community enrichment and isolation of bacterial strains for fucoidan degradation.</title>
        <authorList>
            <person name="Sichert A."/>
        </authorList>
    </citation>
    <scope>NUCLEOTIDE SEQUENCE [LARGE SCALE GENOMIC DNA]</scope>
    <source>
        <strain evidence="5 6">AS76</strain>
    </source>
</reference>
<comment type="caution">
    <text evidence="5">The sequence shown here is derived from an EMBL/GenBank/DDBJ whole genome shotgun (WGS) entry which is preliminary data.</text>
</comment>
<keyword evidence="6" id="KW-1185">Reference proteome</keyword>
<comment type="similarity">
    <text evidence="1">Belongs to the bacterial solute-binding protein 3 family.</text>
</comment>
<evidence type="ECO:0000256" key="3">
    <source>
        <dbReference type="SAM" id="SignalP"/>
    </source>
</evidence>
<proteinExistence type="inferred from homology"/>